<dbReference type="AlphaFoldDB" id="A0A225N3X6"/>
<proteinExistence type="predicted"/>
<comment type="caution">
    <text evidence="2">The sequence shown here is derived from an EMBL/GenBank/DDBJ whole genome shotgun (WGS) entry which is preliminary data.</text>
</comment>
<evidence type="ECO:0000256" key="1">
    <source>
        <dbReference type="SAM" id="MobiDB-lite"/>
    </source>
</evidence>
<sequence length="504" mass="53360">MEGRLLDSVLILPGATSSLAFGLEWQPLIPGRAVREAHRRARRARATHVVVAGDGAAAAGMARLRMRAAEEPRPIHSAAQNLALLFGAGTFALLLELAPGRHWLVAVHDGAVVMRTDRLFESCEHAAAAMDELRQAYPRLVVLPGAAGYTAPDLAQIEAASTLQTRLVAVAAHWRRLLPRPAQWLLLVALLAMLLPRAWQALRPPRPAQAGAGIDAVQAWRAALRKVQRKHVLHGVRGTQAVLAVLYALPVSLAGWRLSQAACEARPGAWQCTARYERRDPQASNAGLLAAAPRHWRLGFPSMEQARADWRVAHAALPLHEHALHSPAYNERHLLSALQAVLPAFASLQLGKSRGLQVTAPHDARGRPLRRPAGLPAYVLRPVEVRAPLRSAGLLLPHTQAMAWRKVALSVREAARPGLKSSGLHLSMIGDLYEIQYPNEEARSLPGNPMGGVAPRSRDAAGGGGPGGAATAGGRAGSPPGAAGASGAGDAGARAGRSADEPAA</sequence>
<evidence type="ECO:0000313" key="2">
    <source>
        <dbReference type="EMBL" id="OWT65729.1"/>
    </source>
</evidence>
<feature type="region of interest" description="Disordered" evidence="1">
    <location>
        <begin position="443"/>
        <end position="504"/>
    </location>
</feature>
<name>A0A225N3X6_9BURK</name>
<dbReference type="EMBL" id="NJIH01000002">
    <property type="protein sequence ID" value="OWT65729.1"/>
    <property type="molecule type" value="Genomic_DNA"/>
</dbReference>
<reference evidence="3" key="1">
    <citation type="submission" date="2017-06" db="EMBL/GenBank/DDBJ databases">
        <title>Herbaspirillum phytohormonus sp. nov., isolated from the root nodule of Robinia pseudoacacia in lead-zinc mine.</title>
        <authorList>
            <person name="Fan M."/>
            <person name="Lin Y."/>
        </authorList>
    </citation>
    <scope>NUCLEOTIDE SEQUENCE [LARGE SCALE GENOMIC DNA]</scope>
    <source>
        <strain evidence="3">SC-089</strain>
    </source>
</reference>
<dbReference type="Proteomes" id="UP000214603">
    <property type="component" value="Unassembled WGS sequence"/>
</dbReference>
<feature type="compositionally biased region" description="Gly residues" evidence="1">
    <location>
        <begin position="461"/>
        <end position="476"/>
    </location>
</feature>
<protein>
    <submittedName>
        <fullName evidence="2">Uncharacterized protein</fullName>
    </submittedName>
</protein>
<keyword evidence="3" id="KW-1185">Reference proteome</keyword>
<gene>
    <name evidence="2" type="ORF">CEY11_03080</name>
</gene>
<accession>A0A225N3X6</accession>
<organism evidence="2 3">
    <name type="scientific">Candidimonas nitroreducens</name>
    <dbReference type="NCBI Taxonomy" id="683354"/>
    <lineage>
        <taxon>Bacteria</taxon>
        <taxon>Pseudomonadati</taxon>
        <taxon>Pseudomonadota</taxon>
        <taxon>Betaproteobacteria</taxon>
        <taxon>Burkholderiales</taxon>
        <taxon>Alcaligenaceae</taxon>
        <taxon>Candidimonas</taxon>
    </lineage>
</organism>
<evidence type="ECO:0000313" key="3">
    <source>
        <dbReference type="Proteomes" id="UP000214603"/>
    </source>
</evidence>